<evidence type="ECO:0000313" key="2">
    <source>
        <dbReference type="Proteomes" id="UP000824469"/>
    </source>
</evidence>
<gene>
    <name evidence="1" type="ORF">KI387_030848</name>
</gene>
<dbReference type="EMBL" id="JAHRHJ020000010">
    <property type="protein sequence ID" value="KAH9299166.1"/>
    <property type="molecule type" value="Genomic_DNA"/>
</dbReference>
<reference evidence="1 2" key="1">
    <citation type="journal article" date="2021" name="Nat. Plants">
        <title>The Taxus genome provides insights into paclitaxel biosynthesis.</title>
        <authorList>
            <person name="Xiong X."/>
            <person name="Gou J."/>
            <person name="Liao Q."/>
            <person name="Li Y."/>
            <person name="Zhou Q."/>
            <person name="Bi G."/>
            <person name="Li C."/>
            <person name="Du R."/>
            <person name="Wang X."/>
            <person name="Sun T."/>
            <person name="Guo L."/>
            <person name="Liang H."/>
            <person name="Lu P."/>
            <person name="Wu Y."/>
            <person name="Zhang Z."/>
            <person name="Ro D.K."/>
            <person name="Shang Y."/>
            <person name="Huang S."/>
            <person name="Yan J."/>
        </authorList>
    </citation>
    <scope>NUCLEOTIDE SEQUENCE [LARGE SCALE GENOMIC DNA]</scope>
    <source>
        <strain evidence="1">Ta-2019</strain>
    </source>
</reference>
<feature type="non-terminal residue" evidence="1">
    <location>
        <position position="51"/>
    </location>
</feature>
<organism evidence="1 2">
    <name type="scientific">Taxus chinensis</name>
    <name type="common">Chinese yew</name>
    <name type="synonym">Taxus wallichiana var. chinensis</name>
    <dbReference type="NCBI Taxonomy" id="29808"/>
    <lineage>
        <taxon>Eukaryota</taxon>
        <taxon>Viridiplantae</taxon>
        <taxon>Streptophyta</taxon>
        <taxon>Embryophyta</taxon>
        <taxon>Tracheophyta</taxon>
        <taxon>Spermatophyta</taxon>
        <taxon>Pinopsida</taxon>
        <taxon>Pinidae</taxon>
        <taxon>Conifers II</taxon>
        <taxon>Cupressales</taxon>
        <taxon>Taxaceae</taxon>
        <taxon>Taxus</taxon>
    </lineage>
</organism>
<evidence type="ECO:0000313" key="1">
    <source>
        <dbReference type="EMBL" id="KAH9299166.1"/>
    </source>
</evidence>
<sequence>FDIPKALMSNNNLRDQGEIWHRRMGHIHHGALKLIHETVTGVLEVSTEHDD</sequence>
<dbReference type="AlphaFoldDB" id="A0AA38CCQ9"/>
<feature type="non-terminal residue" evidence="1">
    <location>
        <position position="1"/>
    </location>
</feature>
<proteinExistence type="predicted"/>
<dbReference type="Proteomes" id="UP000824469">
    <property type="component" value="Unassembled WGS sequence"/>
</dbReference>
<comment type="caution">
    <text evidence="1">The sequence shown here is derived from an EMBL/GenBank/DDBJ whole genome shotgun (WGS) entry which is preliminary data.</text>
</comment>
<name>A0AA38CCQ9_TAXCH</name>
<evidence type="ECO:0008006" key="3">
    <source>
        <dbReference type="Google" id="ProtNLM"/>
    </source>
</evidence>
<keyword evidence="2" id="KW-1185">Reference proteome</keyword>
<protein>
    <recommendedName>
        <fullName evidence="3">GAG-pre-integrase domain-containing protein</fullName>
    </recommendedName>
</protein>
<accession>A0AA38CCQ9</accession>